<dbReference type="AlphaFoldDB" id="A0A834XM51"/>
<evidence type="ECO:0000256" key="3">
    <source>
        <dbReference type="PROSITE-ProRule" id="PRU00023"/>
    </source>
</evidence>
<dbReference type="Gene3D" id="1.25.40.20">
    <property type="entry name" value="Ankyrin repeat-containing domain"/>
    <property type="match status" value="1"/>
</dbReference>
<feature type="repeat" description="ANK" evidence="3">
    <location>
        <begin position="100"/>
        <end position="132"/>
    </location>
</feature>
<reference evidence="4 5" key="1">
    <citation type="submission" date="2020-08" db="EMBL/GenBank/DDBJ databases">
        <title>Aphidius gifuensis genome sequencing and assembly.</title>
        <authorList>
            <person name="Du Z."/>
        </authorList>
    </citation>
    <scope>NUCLEOTIDE SEQUENCE [LARGE SCALE GENOMIC DNA]</scope>
    <source>
        <strain evidence="4">YNYX2018</strain>
        <tissue evidence="4">Adults</tissue>
    </source>
</reference>
<proteinExistence type="predicted"/>
<evidence type="ECO:0000256" key="1">
    <source>
        <dbReference type="ARBA" id="ARBA00022737"/>
    </source>
</evidence>
<dbReference type="PANTHER" id="PTHR24171:SF9">
    <property type="entry name" value="ANKYRIN REPEAT DOMAIN-CONTAINING PROTEIN 39"/>
    <property type="match status" value="1"/>
</dbReference>
<evidence type="ECO:0008006" key="6">
    <source>
        <dbReference type="Google" id="ProtNLM"/>
    </source>
</evidence>
<name>A0A834XM51_APHGI</name>
<dbReference type="InterPro" id="IPR036770">
    <property type="entry name" value="Ankyrin_rpt-contain_sf"/>
</dbReference>
<dbReference type="Proteomes" id="UP000639338">
    <property type="component" value="Unassembled WGS sequence"/>
</dbReference>
<keyword evidence="2 3" id="KW-0040">ANK repeat</keyword>
<dbReference type="EMBL" id="JACMRX010000005">
    <property type="protein sequence ID" value="KAF7989412.1"/>
    <property type="molecule type" value="Genomic_DNA"/>
</dbReference>
<accession>A0A834XM51</accession>
<dbReference type="SMART" id="SM00248">
    <property type="entry name" value="ANK"/>
    <property type="match status" value="4"/>
</dbReference>
<dbReference type="PROSITE" id="PS50088">
    <property type="entry name" value="ANK_REPEAT"/>
    <property type="match status" value="2"/>
</dbReference>
<dbReference type="PROSITE" id="PS50297">
    <property type="entry name" value="ANK_REP_REGION"/>
    <property type="match status" value="2"/>
</dbReference>
<evidence type="ECO:0000256" key="2">
    <source>
        <dbReference type="ARBA" id="ARBA00023043"/>
    </source>
</evidence>
<keyword evidence="1" id="KW-0677">Repeat</keyword>
<dbReference type="OrthoDB" id="9988580at2759"/>
<gene>
    <name evidence="4" type="ORF">HCN44_008086</name>
</gene>
<protein>
    <recommendedName>
        <fullName evidence="6">Ankyrin repeat domain-containing protein 39</fullName>
    </recommendedName>
</protein>
<comment type="caution">
    <text evidence="4">The sequence shown here is derived from an EMBL/GenBank/DDBJ whole genome shotgun (WGS) entry which is preliminary data.</text>
</comment>
<evidence type="ECO:0000313" key="4">
    <source>
        <dbReference type="EMBL" id="KAF7989412.1"/>
    </source>
</evidence>
<organism evidence="4 5">
    <name type="scientific">Aphidius gifuensis</name>
    <name type="common">Parasitoid wasp</name>
    <dbReference type="NCBI Taxonomy" id="684658"/>
    <lineage>
        <taxon>Eukaryota</taxon>
        <taxon>Metazoa</taxon>
        <taxon>Ecdysozoa</taxon>
        <taxon>Arthropoda</taxon>
        <taxon>Hexapoda</taxon>
        <taxon>Insecta</taxon>
        <taxon>Pterygota</taxon>
        <taxon>Neoptera</taxon>
        <taxon>Endopterygota</taxon>
        <taxon>Hymenoptera</taxon>
        <taxon>Apocrita</taxon>
        <taxon>Ichneumonoidea</taxon>
        <taxon>Braconidae</taxon>
        <taxon>Aphidiinae</taxon>
        <taxon>Aphidius</taxon>
    </lineage>
</organism>
<sequence>MEQEHNSCDDNGDHGACCKSTGSSLRQTLDEMDFERGIWHAAQTDDLERVKNLLSQGTSASEVDSSGYTALHYAARSGNIDICRVLIANGAQVNSVTRYGRATSLHRAAMRGNDEIVRLLMDSGADPNIQDADGYTALHRAALAGCQASWNQLVPKTNQNLLDKNQKTAIDLNSLTIYI</sequence>
<evidence type="ECO:0000313" key="5">
    <source>
        <dbReference type="Proteomes" id="UP000639338"/>
    </source>
</evidence>
<keyword evidence="5" id="KW-1185">Reference proteome</keyword>
<dbReference type="Pfam" id="PF12796">
    <property type="entry name" value="Ank_2"/>
    <property type="match status" value="1"/>
</dbReference>
<dbReference type="InterPro" id="IPR002110">
    <property type="entry name" value="Ankyrin_rpt"/>
</dbReference>
<dbReference type="PANTHER" id="PTHR24171">
    <property type="entry name" value="ANKYRIN REPEAT DOMAIN-CONTAINING PROTEIN 39-RELATED"/>
    <property type="match status" value="1"/>
</dbReference>
<feature type="repeat" description="ANK" evidence="3">
    <location>
        <begin position="66"/>
        <end position="98"/>
    </location>
</feature>
<dbReference type="PRINTS" id="PR01415">
    <property type="entry name" value="ANKYRIN"/>
</dbReference>
<dbReference type="SUPFAM" id="SSF48403">
    <property type="entry name" value="Ankyrin repeat"/>
    <property type="match status" value="1"/>
</dbReference>